<keyword evidence="8" id="KW-1185">Reference proteome</keyword>
<proteinExistence type="inferred from homology"/>
<keyword evidence="3" id="KW-0813">Transport</keyword>
<dbReference type="AlphaFoldDB" id="A0A485KLF2"/>
<accession>A0A485KLF2</accession>
<evidence type="ECO:0000313" key="7">
    <source>
        <dbReference type="EMBL" id="VFT85795.1"/>
    </source>
</evidence>
<evidence type="ECO:0000256" key="3">
    <source>
        <dbReference type="ARBA" id="ARBA00022448"/>
    </source>
</evidence>
<dbReference type="EMBL" id="VJMH01005117">
    <property type="protein sequence ID" value="KAF0700575.1"/>
    <property type="molecule type" value="Genomic_DNA"/>
</dbReference>
<dbReference type="InterPro" id="IPR029705">
    <property type="entry name" value="VPS35L"/>
</dbReference>
<dbReference type="Proteomes" id="UP000332933">
    <property type="component" value="Unassembled WGS sequence"/>
</dbReference>
<keyword evidence="5" id="KW-0653">Protein transport</keyword>
<evidence type="ECO:0000256" key="5">
    <source>
        <dbReference type="ARBA" id="ARBA00022927"/>
    </source>
</evidence>
<dbReference type="GO" id="GO:0005768">
    <property type="term" value="C:endosome"/>
    <property type="evidence" value="ECO:0007669"/>
    <property type="project" value="UniProtKB-SubCell"/>
</dbReference>
<evidence type="ECO:0000313" key="6">
    <source>
        <dbReference type="EMBL" id="KAF0700575.1"/>
    </source>
</evidence>
<reference evidence="7 8" key="1">
    <citation type="submission" date="2019-03" db="EMBL/GenBank/DDBJ databases">
        <authorList>
            <person name="Gaulin E."/>
            <person name="Dumas B."/>
        </authorList>
    </citation>
    <scope>NUCLEOTIDE SEQUENCE [LARGE SCALE GENOMIC DNA]</scope>
    <source>
        <strain evidence="7">CBS 568.67</strain>
    </source>
</reference>
<reference evidence="6" key="2">
    <citation type="submission" date="2019-06" db="EMBL/GenBank/DDBJ databases">
        <title>Genomics analysis of Aphanomyces spp. identifies a new class of oomycete effector associated with host adaptation.</title>
        <authorList>
            <person name="Gaulin E."/>
        </authorList>
    </citation>
    <scope>NUCLEOTIDE SEQUENCE</scope>
    <source>
        <strain evidence="6">CBS 578.67</strain>
    </source>
</reference>
<dbReference type="GO" id="GO:0032456">
    <property type="term" value="P:endocytic recycling"/>
    <property type="evidence" value="ECO:0007669"/>
    <property type="project" value="InterPro"/>
</dbReference>
<evidence type="ECO:0000313" key="8">
    <source>
        <dbReference type="Proteomes" id="UP000332933"/>
    </source>
</evidence>
<dbReference type="GO" id="GO:0015031">
    <property type="term" value="P:protein transport"/>
    <property type="evidence" value="ECO:0007669"/>
    <property type="project" value="UniProtKB-KW"/>
</dbReference>
<gene>
    <name evidence="7" type="primary">Aste57867_8911</name>
    <name evidence="6" type="ORF">As57867_008876</name>
    <name evidence="7" type="ORF">ASTE57867_8911</name>
</gene>
<dbReference type="PANTHER" id="PTHR13673">
    <property type="entry name" value="ESOPHAGEAL CANCER ASSOCIATED PROTEIN"/>
    <property type="match status" value="1"/>
</dbReference>
<name>A0A485KLF2_9STRA</name>
<protein>
    <submittedName>
        <fullName evidence="7">Aste57867_8911 protein</fullName>
    </submittedName>
</protein>
<evidence type="ECO:0000256" key="4">
    <source>
        <dbReference type="ARBA" id="ARBA00022753"/>
    </source>
</evidence>
<sequence length="1056" mass="117348">MPLPTEASADATWRLAAKKMTFSISRSVRESVLAPVDVDPLRSAAPVGTVSPMQRVAPVLVAEPSSLSLANASTDVVELQVGELDPLSALMSSVDLEPPKAGQSNQKQAHSTNLLGETTRAMVEEHVNDDDTKNSYLDEWATQKDLIFQTFAADRFQIKVDANPTASAEDEASEVRRKAFVYSDSDPSATPIMQRARARLEQLEKKEETESTTVEVSQSEYIHRIKTLQQDFLNAWHDDQKVLALRITIKCIKLLGDTSFPKFYPCMFVLVSDVLDCFGSHVYYRIKAKAEEHHLLPSSFSSMDVDIEAKETCRNWFYKTACIRELLPRIYTEIALLRCYRFLCDGEYPHIVTRLSNMIKGVGDPTVALYTRTYLALASSRVLAGHPNTAILHSLQDYMYIMHRFSIEKAAVFYTQQEMSEAGLRAIHAPGVQWLIKSVAQTATEKDVDSLLYQYKQYAENGMVLEQIVATLPGALLSKHTMGLVQLIQQTTNKEELFRALSLKLVESPPPANEKLVFLNTVWGTITRLVDIHKYLRCAAAFVALLVTHYSSREVVILLQDVVRHLNSTESMDAAMYQSLESIMEVIILEARRQTHYFSTIVPSTEFLTLLGMFQHSTNITLSKRLLHAFVRGKDRRLRLAVEGPHAAIVHILMTICIRVHDALDSLSSPLDMQEASAAICTFVRSLDMAASHEDGLLQMYVECRRVFYKLDLVKSCLIRRVMWLALLVDCRTRRSFVKGCLAYCHITIPSLGDGLEKLKLSIACAKIALASHCLPQMDAFVKASIVLITELPSAAAAADDADHFDGSSGGFSHDTYELVVVHAMTDLLSLLVVVPSASPEDPLYFVMGFRNAAAKFPWATPSKGHHARVLIQMLPLLATWVPDQPLPYTIGHVAANDVLFGGSRILPERLTDEAASIIHDIGTQLQELVPELPSASASKSAPPSRDRVNLQGDLVLDLVNTLAATVQLNTYASGRLVKLMAGVASHHALLHGQSCNSDVKHQPTNMCMWPEDIKAYWRRTRTFLLQAASTSSRSSWQDATAIHAFAQGLQALQMV</sequence>
<dbReference type="EMBL" id="CAADRA010005138">
    <property type="protein sequence ID" value="VFT85795.1"/>
    <property type="molecule type" value="Genomic_DNA"/>
</dbReference>
<comment type="subcellular location">
    <subcellularLocation>
        <location evidence="1">Endosome</location>
    </subcellularLocation>
</comment>
<evidence type="ECO:0000256" key="2">
    <source>
        <dbReference type="ARBA" id="ARBA00010704"/>
    </source>
</evidence>
<comment type="similarity">
    <text evidence="2">Belongs to the VPS35L family.</text>
</comment>
<dbReference type="PANTHER" id="PTHR13673:SF0">
    <property type="entry name" value="VPS35 ENDOSOMAL PROTEIN-SORTING FACTOR-LIKE"/>
    <property type="match status" value="1"/>
</dbReference>
<keyword evidence="4" id="KW-0967">Endosome</keyword>
<evidence type="ECO:0000256" key="1">
    <source>
        <dbReference type="ARBA" id="ARBA00004177"/>
    </source>
</evidence>
<organism evidence="7 8">
    <name type="scientific">Aphanomyces stellatus</name>
    <dbReference type="NCBI Taxonomy" id="120398"/>
    <lineage>
        <taxon>Eukaryota</taxon>
        <taxon>Sar</taxon>
        <taxon>Stramenopiles</taxon>
        <taxon>Oomycota</taxon>
        <taxon>Saprolegniomycetes</taxon>
        <taxon>Saprolegniales</taxon>
        <taxon>Verrucalvaceae</taxon>
        <taxon>Aphanomyces</taxon>
    </lineage>
</organism>
<dbReference type="OrthoDB" id="1734063at2759"/>